<evidence type="ECO:0000313" key="8">
    <source>
        <dbReference type="EMBL" id="APB35294.1"/>
    </source>
</evidence>
<keyword evidence="5" id="KW-0067">ATP-binding</keyword>
<dbReference type="EC" id="2.7.11.1" evidence="1"/>
<feature type="transmembrane region" description="Helical" evidence="6">
    <location>
        <begin position="348"/>
        <end position="365"/>
    </location>
</feature>
<keyword evidence="9" id="KW-1185">Reference proteome</keyword>
<reference evidence="8 9" key="1">
    <citation type="submission" date="2016-10" db="EMBL/GenBank/DDBJ databases">
        <title>Description of Gloeomargarita lithophora gen. nov., sp. nov., a thylakoid-bearing basal-branching cyanobacterium with intracellular carbonates, and proposal for Gloeomargaritales ord. nov.</title>
        <authorList>
            <person name="Moreira D."/>
            <person name="Tavera R."/>
            <person name="Benzerara K."/>
            <person name="Skouri-Panet F."/>
            <person name="Couradeau E."/>
            <person name="Gerard E."/>
            <person name="Loussert C."/>
            <person name="Novelo E."/>
            <person name="Zivanovic Y."/>
            <person name="Lopez-Garcia P."/>
        </authorList>
    </citation>
    <scope>NUCLEOTIDE SEQUENCE [LARGE SCALE GENOMIC DNA]</scope>
    <source>
        <strain evidence="8 9">D10</strain>
    </source>
</reference>
<keyword evidence="6" id="KW-1133">Transmembrane helix</keyword>
<dbReference type="RefSeq" id="WP_071455607.1">
    <property type="nucleotide sequence ID" value="NZ_CP017675.1"/>
</dbReference>
<dbReference type="PANTHER" id="PTHR43289">
    <property type="entry name" value="MITOGEN-ACTIVATED PROTEIN KINASE KINASE KINASE 20-RELATED"/>
    <property type="match status" value="1"/>
</dbReference>
<feature type="transmembrane region" description="Helical" evidence="6">
    <location>
        <begin position="371"/>
        <end position="389"/>
    </location>
</feature>
<keyword evidence="8" id="KW-0723">Serine/threonine-protein kinase</keyword>
<evidence type="ECO:0000256" key="2">
    <source>
        <dbReference type="ARBA" id="ARBA00022679"/>
    </source>
</evidence>
<dbReference type="Pfam" id="PF00069">
    <property type="entry name" value="Pkinase"/>
    <property type="match status" value="1"/>
</dbReference>
<proteinExistence type="predicted"/>
<evidence type="ECO:0000256" key="3">
    <source>
        <dbReference type="ARBA" id="ARBA00022741"/>
    </source>
</evidence>
<keyword evidence="3" id="KW-0547">Nucleotide-binding</keyword>
<dbReference type="Pfam" id="PF05226">
    <property type="entry name" value="CHASE2"/>
    <property type="match status" value="1"/>
</dbReference>
<dbReference type="PANTHER" id="PTHR43289:SF6">
    <property type="entry name" value="SERINE_THREONINE-PROTEIN KINASE NEKL-3"/>
    <property type="match status" value="1"/>
</dbReference>
<evidence type="ECO:0000256" key="4">
    <source>
        <dbReference type="ARBA" id="ARBA00022777"/>
    </source>
</evidence>
<evidence type="ECO:0000256" key="5">
    <source>
        <dbReference type="ARBA" id="ARBA00022840"/>
    </source>
</evidence>
<dbReference type="EMBL" id="CP017675">
    <property type="protein sequence ID" value="APB35294.1"/>
    <property type="molecule type" value="Genomic_DNA"/>
</dbReference>
<evidence type="ECO:0000256" key="1">
    <source>
        <dbReference type="ARBA" id="ARBA00012513"/>
    </source>
</evidence>
<dbReference type="CDD" id="cd14014">
    <property type="entry name" value="STKc_PknB_like"/>
    <property type="match status" value="1"/>
</dbReference>
<keyword evidence="2" id="KW-0808">Transferase</keyword>
<dbReference type="KEGG" id="glt:GlitD10_2949"/>
<keyword evidence="4 8" id="KW-0418">Kinase</keyword>
<keyword evidence="6" id="KW-0472">Membrane</keyword>
<evidence type="ECO:0000313" key="9">
    <source>
        <dbReference type="Proteomes" id="UP000180235"/>
    </source>
</evidence>
<dbReference type="InterPro" id="IPR007890">
    <property type="entry name" value="CHASE2"/>
</dbReference>
<dbReference type="GO" id="GO:0004674">
    <property type="term" value="F:protein serine/threonine kinase activity"/>
    <property type="evidence" value="ECO:0007669"/>
    <property type="project" value="UniProtKB-KW"/>
</dbReference>
<dbReference type="InterPro" id="IPR011009">
    <property type="entry name" value="Kinase-like_dom_sf"/>
</dbReference>
<dbReference type="SMART" id="SM01080">
    <property type="entry name" value="CHASE2"/>
    <property type="match status" value="1"/>
</dbReference>
<dbReference type="STRING" id="1188229.GlitD10_2949"/>
<evidence type="ECO:0000259" key="7">
    <source>
        <dbReference type="PROSITE" id="PS50011"/>
    </source>
</evidence>
<dbReference type="Gene3D" id="1.10.510.10">
    <property type="entry name" value="Transferase(Phosphotransferase) domain 1"/>
    <property type="match status" value="1"/>
</dbReference>
<dbReference type="SUPFAM" id="SSF56112">
    <property type="entry name" value="Protein kinase-like (PK-like)"/>
    <property type="match status" value="1"/>
</dbReference>
<dbReference type="Gene3D" id="3.30.200.20">
    <property type="entry name" value="Phosphorylase Kinase, domain 1"/>
    <property type="match status" value="1"/>
</dbReference>
<organism evidence="8 9">
    <name type="scientific">Gloeomargarita lithophora Alchichica-D10</name>
    <dbReference type="NCBI Taxonomy" id="1188229"/>
    <lineage>
        <taxon>Bacteria</taxon>
        <taxon>Bacillati</taxon>
        <taxon>Cyanobacteriota</taxon>
        <taxon>Cyanophyceae</taxon>
        <taxon>Gloeomargaritales</taxon>
        <taxon>Gloeomargaritaceae</taxon>
        <taxon>Gloeomargarita</taxon>
    </lineage>
</organism>
<dbReference type="PROSITE" id="PS50011">
    <property type="entry name" value="PROTEIN_KINASE_DOM"/>
    <property type="match status" value="1"/>
</dbReference>
<name>A0A1J0AH82_9CYAN</name>
<protein>
    <recommendedName>
        <fullName evidence="1">non-specific serine/threonine protein kinase</fullName>
        <ecNumber evidence="1">2.7.11.1</ecNumber>
    </recommendedName>
</protein>
<dbReference type="InterPro" id="IPR000719">
    <property type="entry name" value="Prot_kinase_dom"/>
</dbReference>
<evidence type="ECO:0000256" key="6">
    <source>
        <dbReference type="SAM" id="Phobius"/>
    </source>
</evidence>
<accession>A0A1J0AH82</accession>
<dbReference type="OrthoDB" id="420726at2"/>
<gene>
    <name evidence="8" type="ORF">GlitD10_2949</name>
</gene>
<dbReference type="GO" id="GO:0005524">
    <property type="term" value="F:ATP binding"/>
    <property type="evidence" value="ECO:0007669"/>
    <property type="project" value="UniProtKB-KW"/>
</dbReference>
<keyword evidence="6" id="KW-0812">Transmembrane</keyword>
<sequence>MKVGGWRAGIAVALVTLGVGLLDGVGGFTGSEWWVYDRLLRWQPGADPASPLVLVTITPADLQGRERVTDQELSDLLAKLVAERVAVVGVDVIRDVPVGGGLAAQKNLVQLVTRQANAPQGSLILTCFLPGETQAGVLPPPGLGDEAQVVGFADVLPDRDRVVRRSLLAQSPEADPARKSCQSRFSLGFLTALTYLAQQGYELTTTPAQELQINQAVIAPLSSDAGPYRGLDTAGYQVFLRFQPPQTLAPVVTMTQVLQGSTPFPLRHRLVLVGYAQGAAKQVITPLGALDSVEFHAQSTGQMLRVVLGGEPLLWWWPRWGQGLWLLGWSGVGALVGWRLRRRLDFELVLAPGGLFLVAGVASGLGGWVPLVAPGVAWLGTGLLVWWWLPRPLAVLRLRLTRALSPAMTLDPKGRYAVQTCLGQDGLGWVYEATDQHVGKTVVVRVLKLTPSPQRREELRQTFVAQVERYVALDNLHLIQILDFGLTKPGFPFYVREYLPGNSLRQRLRQQAQMAPLQAVVLVRQICKGLEPAHQQGWVHQDLKPEHIFLIPTGAKPPLGELVKIQDFGVTQWIQDSTADPTITASTTSLPYTAPELFLGATPQPSADVYSLGILLYRMISGVYPWPLTEAATYSQWLHAHQHQPPTPLSHPSTLAPILNRCLAKDPHQRYPSASDLDTALQNWQEYAAG</sequence>
<dbReference type="AlphaFoldDB" id="A0A1J0AH82"/>
<dbReference type="Proteomes" id="UP000180235">
    <property type="component" value="Chromosome"/>
</dbReference>
<feature type="domain" description="Protein kinase" evidence="7">
    <location>
        <begin position="416"/>
        <end position="688"/>
    </location>
</feature>